<dbReference type="PATRIC" id="fig|69279.3.peg.133"/>
<organism evidence="1 3">
    <name type="scientific">Aquamicrobium defluvii</name>
    <dbReference type="NCBI Taxonomy" id="69279"/>
    <lineage>
        <taxon>Bacteria</taxon>
        <taxon>Pseudomonadati</taxon>
        <taxon>Pseudomonadota</taxon>
        <taxon>Alphaproteobacteria</taxon>
        <taxon>Hyphomicrobiales</taxon>
        <taxon>Phyllobacteriaceae</taxon>
        <taxon>Aquamicrobium</taxon>
    </lineage>
</organism>
<evidence type="ECO:0000313" key="4">
    <source>
        <dbReference type="Proteomes" id="UP000294958"/>
    </source>
</evidence>
<sequence length="119" mass="13033">MSDAPTEEQDAGIEQIYELDAPPQKVWRAISLPQFREQWLPGTDLADPEAESVTPGEEVRYRMRESSPPFLESTVTFRIVADADGGTSLHIIHRLADARLAAGGRQAANSNGMPVMRAA</sequence>
<dbReference type="OrthoDB" id="9803476at2"/>
<accession>A0A011UW35</accession>
<comment type="caution">
    <text evidence="1">The sequence shown here is derived from an EMBL/GenBank/DDBJ whole genome shotgun (WGS) entry which is preliminary data.</text>
</comment>
<dbReference type="Gene3D" id="3.30.530.20">
    <property type="match status" value="1"/>
</dbReference>
<dbReference type="CDD" id="cd07814">
    <property type="entry name" value="SRPBCC_CalC_Aha1-like"/>
    <property type="match status" value="1"/>
</dbReference>
<dbReference type="EMBL" id="JENY01000001">
    <property type="protein sequence ID" value="EXL10406.1"/>
    <property type="molecule type" value="Genomic_DNA"/>
</dbReference>
<dbReference type="eggNOG" id="COG3832">
    <property type="taxonomic scope" value="Bacteria"/>
</dbReference>
<gene>
    <name evidence="1" type="ORF">BG36_00660</name>
    <name evidence="2" type="ORF">DES43_103132</name>
</gene>
<evidence type="ECO:0000313" key="3">
    <source>
        <dbReference type="Proteomes" id="UP000019849"/>
    </source>
</evidence>
<dbReference type="Proteomes" id="UP000294958">
    <property type="component" value="Unassembled WGS sequence"/>
</dbReference>
<evidence type="ECO:0000313" key="2">
    <source>
        <dbReference type="EMBL" id="TDR37205.1"/>
    </source>
</evidence>
<dbReference type="SUPFAM" id="SSF55961">
    <property type="entry name" value="Bet v1-like"/>
    <property type="match status" value="1"/>
</dbReference>
<keyword evidence="4" id="KW-1185">Reference proteome</keyword>
<reference evidence="1 3" key="1">
    <citation type="submission" date="2014-02" db="EMBL/GenBank/DDBJ databases">
        <title>Aquamicrobium defluvii Genome sequencing.</title>
        <authorList>
            <person name="Wang X."/>
        </authorList>
    </citation>
    <scope>NUCLEOTIDE SEQUENCE [LARGE SCALE GENOMIC DNA]</scope>
    <source>
        <strain evidence="1 3">W13Z1</strain>
    </source>
</reference>
<evidence type="ECO:0008006" key="5">
    <source>
        <dbReference type="Google" id="ProtNLM"/>
    </source>
</evidence>
<dbReference type="STRING" id="69279.BG36_00660"/>
<dbReference type="InterPro" id="IPR023393">
    <property type="entry name" value="START-like_dom_sf"/>
</dbReference>
<dbReference type="Proteomes" id="UP000019849">
    <property type="component" value="Unassembled WGS sequence"/>
</dbReference>
<evidence type="ECO:0000313" key="1">
    <source>
        <dbReference type="EMBL" id="EXL10406.1"/>
    </source>
</evidence>
<dbReference type="RefSeq" id="WP_035022060.1">
    <property type="nucleotide sequence ID" value="NZ_KK073877.1"/>
</dbReference>
<dbReference type="AlphaFoldDB" id="A0A011UW35"/>
<reference evidence="2 4" key="2">
    <citation type="submission" date="2019-03" db="EMBL/GenBank/DDBJ databases">
        <title>Genomic Encyclopedia of Type Strains, Phase IV (KMG-IV): sequencing the most valuable type-strain genomes for metagenomic binning, comparative biology and taxonomic classification.</title>
        <authorList>
            <person name="Goeker M."/>
        </authorList>
    </citation>
    <scope>NUCLEOTIDE SEQUENCE [LARGE SCALE GENOMIC DNA]</scope>
    <source>
        <strain evidence="2 4">DSM 11603</strain>
    </source>
</reference>
<dbReference type="EMBL" id="SNZF01000003">
    <property type="protein sequence ID" value="TDR37205.1"/>
    <property type="molecule type" value="Genomic_DNA"/>
</dbReference>
<dbReference type="HOGENOM" id="CLU_2059526_0_0_5"/>
<protein>
    <recommendedName>
        <fullName evidence="5">Polyketide cyclase</fullName>
    </recommendedName>
</protein>
<proteinExistence type="predicted"/>
<name>A0A011UW35_9HYPH</name>